<evidence type="ECO:0000313" key="2">
    <source>
        <dbReference type="Proteomes" id="UP000199622"/>
    </source>
</evidence>
<evidence type="ECO:0000313" key="1">
    <source>
        <dbReference type="EMBL" id="SED67669.1"/>
    </source>
</evidence>
<dbReference type="EMBL" id="FNSO01000004">
    <property type="protein sequence ID" value="SED67669.1"/>
    <property type="molecule type" value="Genomic_DNA"/>
</dbReference>
<sequence>MERTELVRELKTLRKGRGLQASRLADRVGPALSAACGVAESDGMVAIRTKVSGRLSELASQLPEDLRLAALAAFAITPEARQPLYQERVRWAALRVDRDPRTVRRRVDEAIELLAELALSVLPSSGSWHISSLTLALVVEESCVFEQHRLVADQDGLRSFDLAFPAGEGLVLYGGTLSSGTVELPAALSRGESWEFAAVFSFESASQMVYVPRHRCEVFDLRVKFGKERPSEVLALDGAFERDVVDPRYRGRRPAVDAAGEVHLQFRHLTPGLVYGARWADQLPCR</sequence>
<accession>A0A1H5CLJ4</accession>
<dbReference type="STRING" id="208445.SAMN04489727_8858"/>
<keyword evidence="2" id="KW-1185">Reference proteome</keyword>
<reference evidence="2" key="1">
    <citation type="submission" date="2016-10" db="EMBL/GenBank/DDBJ databases">
        <authorList>
            <person name="Varghese N."/>
            <person name="Submissions S."/>
        </authorList>
    </citation>
    <scope>NUCLEOTIDE SEQUENCE [LARGE SCALE GENOMIC DNA]</scope>
    <source>
        <strain evidence="2">DSM 44544</strain>
    </source>
</reference>
<gene>
    <name evidence="1" type="ORF">SAMN04489727_8858</name>
</gene>
<dbReference type="AlphaFoldDB" id="A0A1H5CLJ4"/>
<name>A0A1H5CLJ4_9PSEU</name>
<organism evidence="1 2">
    <name type="scientific">Amycolatopsis tolypomycina</name>
    <dbReference type="NCBI Taxonomy" id="208445"/>
    <lineage>
        <taxon>Bacteria</taxon>
        <taxon>Bacillati</taxon>
        <taxon>Actinomycetota</taxon>
        <taxon>Actinomycetes</taxon>
        <taxon>Pseudonocardiales</taxon>
        <taxon>Pseudonocardiaceae</taxon>
        <taxon>Amycolatopsis</taxon>
    </lineage>
</organism>
<dbReference type="Proteomes" id="UP000199622">
    <property type="component" value="Unassembled WGS sequence"/>
</dbReference>
<proteinExistence type="predicted"/>
<protein>
    <submittedName>
        <fullName evidence="1">Uncharacterized protein</fullName>
    </submittedName>
</protein>